<dbReference type="EMBL" id="AP021927">
    <property type="protein sequence ID" value="BBQ30478.1"/>
    <property type="molecule type" value="Genomic_DNA"/>
</dbReference>
<gene>
    <name evidence="1" type="ORF">WP2W18E01_20600</name>
</gene>
<evidence type="ECO:0000313" key="1">
    <source>
        <dbReference type="EMBL" id="BBQ30478.1"/>
    </source>
</evidence>
<dbReference type="Proteomes" id="UP000515756">
    <property type="component" value="Chromosome"/>
</dbReference>
<organism evidence="1 2">
    <name type="scientific">Aeromonas caviae</name>
    <name type="common">Aeromonas punctata</name>
    <dbReference type="NCBI Taxonomy" id="648"/>
    <lineage>
        <taxon>Bacteria</taxon>
        <taxon>Pseudomonadati</taxon>
        <taxon>Pseudomonadota</taxon>
        <taxon>Gammaproteobacteria</taxon>
        <taxon>Aeromonadales</taxon>
        <taxon>Aeromonadaceae</taxon>
        <taxon>Aeromonas</taxon>
    </lineage>
</organism>
<sequence>MSADPKFVYRLKNTLYKEDINILFNHVVKIIPC</sequence>
<protein>
    <submittedName>
        <fullName evidence="1">Uncharacterized protein</fullName>
    </submittedName>
</protein>
<dbReference type="AlphaFoldDB" id="A0A6S5W1R3"/>
<proteinExistence type="predicted"/>
<reference evidence="1 2" key="1">
    <citation type="submission" date="2019-12" db="EMBL/GenBank/DDBJ databases">
        <title>complete genome sequences of Aeromonas caviae str. WP2-W18-ESBL-01 isolated from wastewater treatment plant effluent.</title>
        <authorList>
            <person name="Sekizuka T."/>
            <person name="Itokawa K."/>
            <person name="Yatsu K."/>
            <person name="Inamine Y."/>
            <person name="Kuroda M."/>
        </authorList>
    </citation>
    <scope>NUCLEOTIDE SEQUENCE [LARGE SCALE GENOMIC DNA]</scope>
    <source>
        <strain evidence="1 2">WP2-W18-ESBL-01</strain>
    </source>
</reference>
<accession>A0A6S5W1R3</accession>
<evidence type="ECO:0000313" key="2">
    <source>
        <dbReference type="Proteomes" id="UP000515756"/>
    </source>
</evidence>
<name>A0A6S5W1R3_AERCA</name>